<name>A0ABD3D5A4_9LAMI</name>
<organism evidence="2 3">
    <name type="scientific">Castilleja foliolosa</name>
    <dbReference type="NCBI Taxonomy" id="1961234"/>
    <lineage>
        <taxon>Eukaryota</taxon>
        <taxon>Viridiplantae</taxon>
        <taxon>Streptophyta</taxon>
        <taxon>Embryophyta</taxon>
        <taxon>Tracheophyta</taxon>
        <taxon>Spermatophyta</taxon>
        <taxon>Magnoliopsida</taxon>
        <taxon>eudicotyledons</taxon>
        <taxon>Gunneridae</taxon>
        <taxon>Pentapetalae</taxon>
        <taxon>asterids</taxon>
        <taxon>lamiids</taxon>
        <taxon>Lamiales</taxon>
        <taxon>Orobanchaceae</taxon>
        <taxon>Pedicularideae</taxon>
        <taxon>Castillejinae</taxon>
        <taxon>Castilleja</taxon>
    </lineage>
</organism>
<dbReference type="AlphaFoldDB" id="A0ABD3D5A4"/>
<dbReference type="Pfam" id="PF25349">
    <property type="entry name" value="PH_PHS1"/>
    <property type="match status" value="1"/>
</dbReference>
<reference evidence="3" key="1">
    <citation type="journal article" date="2024" name="IScience">
        <title>Strigolactones Initiate the Formation of Haustorium-like Structures in Castilleja.</title>
        <authorList>
            <person name="Buerger M."/>
            <person name="Peterson D."/>
            <person name="Chory J."/>
        </authorList>
    </citation>
    <scope>NUCLEOTIDE SEQUENCE [LARGE SCALE GENOMIC DNA]</scope>
</reference>
<evidence type="ECO:0000313" key="3">
    <source>
        <dbReference type="Proteomes" id="UP001632038"/>
    </source>
</evidence>
<accession>A0ABD3D5A4</accession>
<dbReference type="InterPro" id="IPR057619">
    <property type="entry name" value="PH_PHS1"/>
</dbReference>
<comment type="caution">
    <text evidence="2">The sequence shown here is derived from an EMBL/GenBank/DDBJ whole genome shotgun (WGS) entry which is preliminary data.</text>
</comment>
<evidence type="ECO:0000259" key="1">
    <source>
        <dbReference type="Pfam" id="PF25349"/>
    </source>
</evidence>
<dbReference type="Proteomes" id="UP001632038">
    <property type="component" value="Unassembled WGS sequence"/>
</dbReference>
<keyword evidence="3" id="KW-1185">Reference proteome</keyword>
<sequence>MAGLENTAQNSQISALIDQWQVQYSRFINYSSVTCTRTHPSLSPVATSGKSRCNWISTSAATLKLAYRRLPTGLSDAVIVLSLRSHIIEEHFVSKMLFSWPQVSCLSGFPERRSRAVFVSYKDGVGQVQKFGLRFSSVNDSEIFMNLVKEIMKNESQHLLLSPVFNSGGLTHRNEVMMIPSAVVNEAAQKTPGFPPSFTQLMKNCHPAVSEAKTTSSEDDLKTQLMRYLEGTSFRELLATVESVVNVLEGDIVL</sequence>
<gene>
    <name evidence="2" type="ORF">CASFOL_020931</name>
</gene>
<evidence type="ECO:0000313" key="2">
    <source>
        <dbReference type="EMBL" id="KAL3636384.1"/>
    </source>
</evidence>
<feature type="domain" description="Poor homologous synapsis 1 PH" evidence="1">
    <location>
        <begin position="18"/>
        <end position="158"/>
    </location>
</feature>
<dbReference type="EMBL" id="JAVIJP010000027">
    <property type="protein sequence ID" value="KAL3636384.1"/>
    <property type="molecule type" value="Genomic_DNA"/>
</dbReference>
<protein>
    <recommendedName>
        <fullName evidence="1">Poor homologous synapsis 1 PH domain-containing protein</fullName>
    </recommendedName>
</protein>
<proteinExistence type="predicted"/>